<reference evidence="3" key="1">
    <citation type="submission" date="2021-02" db="EMBL/GenBank/DDBJ databases">
        <authorList>
            <person name="Nowell W R."/>
        </authorList>
    </citation>
    <scope>NUCLEOTIDE SEQUENCE</scope>
</reference>
<name>A0A815TQ37_ADIRI</name>
<comment type="caution">
    <text evidence="3">The sequence shown here is derived from an EMBL/GenBank/DDBJ whole genome shotgun (WGS) entry which is preliminary data.</text>
</comment>
<evidence type="ECO:0000256" key="1">
    <source>
        <dbReference type="SAM" id="Phobius"/>
    </source>
</evidence>
<feature type="transmembrane region" description="Helical" evidence="1">
    <location>
        <begin position="141"/>
        <end position="163"/>
    </location>
</feature>
<dbReference type="EMBL" id="CAJNOJ010000684">
    <property type="protein sequence ID" value="CAF1509608.1"/>
    <property type="molecule type" value="Genomic_DNA"/>
</dbReference>
<feature type="transmembrane region" description="Helical" evidence="1">
    <location>
        <begin position="101"/>
        <end position="120"/>
    </location>
</feature>
<keyword evidence="1" id="KW-1133">Transmembrane helix</keyword>
<dbReference type="EMBL" id="CAJNOR010003230">
    <property type="protein sequence ID" value="CAF1391906.1"/>
    <property type="molecule type" value="Genomic_DNA"/>
</dbReference>
<feature type="transmembrane region" description="Helical" evidence="1">
    <location>
        <begin position="183"/>
        <end position="207"/>
    </location>
</feature>
<sequence length="658" mass="76810">MENIITSNTPRNLENTVDIITINLVIYGGIFLLLIGNLGCIGNIFVFRSRKYRGQACFIYLFWETIASLFILNCFLLTRILETGFNISWRDTSDIFCKIREGLSLFMYQSENTMFLFAILDRILSAQQSNKLRQWSNRVSLAYKMITGNILVWLPITGHRFIFYTNVYGYCWSQEGLYRIFDTYLDVSFSGVGSPLLVIILTVLLWFTVHNVNKRRTVLLNHTRNQDIDSQLTIMLFLQLLLAIINYVPYGIGYLYYMITFEWTKSSFQLAVEQLFYTIDNRGGINEERFYDTYLELESLEKLYALDECERKSASFASVELASYLDHEYYKLTGETKTTKELIRSEQGCCRDLHRCGCKFDKNTAKPYWADHERPDVVDARIKFVKNFVPNQDKYYRVEEGKDLRWNIPKKNGTVLICQDFFTLLKDRIFLSIVDDESCFRSGETSAKRWFYSGDTISFFNRDRGRSLMVSDFLIAHPENSFFQLSQDEWTAAVKKYPELIDDDGIQYIERSVSGSIQVDYGGYFDNDAVINQFTRLFKMLPFRKAYNNRKFHVVVVVVGNARTHSTKQYSVEDFRMKLGTRCSTEKIFYRDRHGKQLTIDCFSTTGVNKGQSKDLLNLAKELGIDSPPKVKLEELKLCFTFLIRTRLYSLFPCLKVS</sequence>
<keyword evidence="1" id="KW-0812">Transmembrane</keyword>
<organism evidence="3 5">
    <name type="scientific">Adineta ricciae</name>
    <name type="common">Rotifer</name>
    <dbReference type="NCBI Taxonomy" id="249248"/>
    <lineage>
        <taxon>Eukaryota</taxon>
        <taxon>Metazoa</taxon>
        <taxon>Spiralia</taxon>
        <taxon>Gnathifera</taxon>
        <taxon>Rotifera</taxon>
        <taxon>Eurotatoria</taxon>
        <taxon>Bdelloidea</taxon>
        <taxon>Adinetida</taxon>
        <taxon>Adinetidae</taxon>
        <taxon>Adineta</taxon>
    </lineage>
</organism>
<dbReference type="Proteomes" id="UP000663828">
    <property type="component" value="Unassembled WGS sequence"/>
</dbReference>
<evidence type="ECO:0000313" key="2">
    <source>
        <dbReference type="EMBL" id="CAF1391906.1"/>
    </source>
</evidence>
<feature type="transmembrane region" description="Helical" evidence="1">
    <location>
        <begin position="234"/>
        <end position="257"/>
    </location>
</feature>
<evidence type="ECO:0000313" key="4">
    <source>
        <dbReference type="Proteomes" id="UP000663828"/>
    </source>
</evidence>
<dbReference type="Proteomes" id="UP000663852">
    <property type="component" value="Unassembled WGS sequence"/>
</dbReference>
<gene>
    <name evidence="3" type="ORF">EDS130_LOCUS43155</name>
    <name evidence="2" type="ORF">XAT740_LOCUS33649</name>
</gene>
<feature type="transmembrane region" description="Helical" evidence="1">
    <location>
        <begin position="20"/>
        <end position="46"/>
    </location>
</feature>
<dbReference type="AlphaFoldDB" id="A0A815TQ37"/>
<dbReference type="Gene3D" id="1.20.1070.10">
    <property type="entry name" value="Rhodopsin 7-helix transmembrane proteins"/>
    <property type="match status" value="1"/>
</dbReference>
<evidence type="ECO:0008006" key="6">
    <source>
        <dbReference type="Google" id="ProtNLM"/>
    </source>
</evidence>
<evidence type="ECO:0000313" key="5">
    <source>
        <dbReference type="Proteomes" id="UP000663852"/>
    </source>
</evidence>
<proteinExistence type="predicted"/>
<evidence type="ECO:0000313" key="3">
    <source>
        <dbReference type="EMBL" id="CAF1509608.1"/>
    </source>
</evidence>
<feature type="transmembrane region" description="Helical" evidence="1">
    <location>
        <begin position="58"/>
        <end position="81"/>
    </location>
</feature>
<dbReference type="SUPFAM" id="SSF81321">
    <property type="entry name" value="Family A G protein-coupled receptor-like"/>
    <property type="match status" value="1"/>
</dbReference>
<protein>
    <recommendedName>
        <fullName evidence="6">G-protein coupled receptors family 1 profile domain-containing protein</fullName>
    </recommendedName>
</protein>
<keyword evidence="1" id="KW-0472">Membrane</keyword>
<keyword evidence="4" id="KW-1185">Reference proteome</keyword>
<accession>A0A815TQ37</accession>